<accession>A0ABU8RYL7</accession>
<evidence type="ECO:0000313" key="2">
    <source>
        <dbReference type="Proteomes" id="UP001361239"/>
    </source>
</evidence>
<dbReference type="Proteomes" id="UP001361239">
    <property type="component" value="Unassembled WGS sequence"/>
</dbReference>
<proteinExistence type="predicted"/>
<protein>
    <submittedName>
        <fullName evidence="1">DUF2332 family protein</fullName>
    </submittedName>
</protein>
<comment type="caution">
    <text evidence="1">The sequence shown here is derived from an EMBL/GenBank/DDBJ whole genome shotgun (WGS) entry which is preliminary data.</text>
</comment>
<dbReference type="Pfam" id="PF10094">
    <property type="entry name" value="DUF2332"/>
    <property type="match status" value="1"/>
</dbReference>
<dbReference type="PIRSF" id="PIRSF012608">
    <property type="entry name" value="UCP012608"/>
    <property type="match status" value="1"/>
</dbReference>
<dbReference type="InterPro" id="IPR011200">
    <property type="entry name" value="UCP012608"/>
</dbReference>
<reference evidence="1 2" key="1">
    <citation type="submission" date="2024-03" db="EMBL/GenBank/DDBJ databases">
        <authorList>
            <person name="Jo J.-H."/>
        </authorList>
    </citation>
    <scope>NUCLEOTIDE SEQUENCE [LARGE SCALE GENOMIC DNA]</scope>
    <source>
        <strain evidence="1 2">PS1R-30</strain>
    </source>
</reference>
<keyword evidence="2" id="KW-1185">Reference proteome</keyword>
<dbReference type="RefSeq" id="WP_339588053.1">
    <property type="nucleotide sequence ID" value="NZ_JBBHJZ010000003.1"/>
</dbReference>
<organism evidence="1 2">
    <name type="scientific">Novosphingobium anseongense</name>
    <dbReference type="NCBI Taxonomy" id="3133436"/>
    <lineage>
        <taxon>Bacteria</taxon>
        <taxon>Pseudomonadati</taxon>
        <taxon>Pseudomonadota</taxon>
        <taxon>Alphaproteobacteria</taxon>
        <taxon>Sphingomonadales</taxon>
        <taxon>Sphingomonadaceae</taxon>
        <taxon>Novosphingobium</taxon>
    </lineage>
</organism>
<sequence>MNSSAILRTELGDADHVAHSVPPARISAPPADTRDGRAELLRQSGIARALGSAFVSDVLAAAWRQLDRAPRLAALIGNWPGDPAAAAMAMRLNAGLHALARRQVHPDLDALYAGRHDDFDRAIGEALETGEATILEWMDHPTQTNEVGRSASFMAALMTLAHDTAMPFELLEFGASAGLNLMLDRYAHDLGGVRAGKLDSPVCVAPEWRGATVPQAPVVIDRVRGVDLRPLRLEESLTRERLLSYIWADHPQRAERLCHAIAINRACPPPIDRDSAAPWLARQLAEPQRDGVCRVIMHSMVLQYLPEAERRAALTTIMAAGARATPERPLAWISLEWNSDRSEVQLRLTHWTGGEEAGTSRVLAICHAYGSWIDWRG</sequence>
<evidence type="ECO:0000313" key="1">
    <source>
        <dbReference type="EMBL" id="MEJ5978113.1"/>
    </source>
</evidence>
<gene>
    <name evidence="1" type="ORF">WG901_15785</name>
</gene>
<name>A0ABU8RYL7_9SPHN</name>
<dbReference type="EMBL" id="JBBHJZ010000003">
    <property type="protein sequence ID" value="MEJ5978113.1"/>
    <property type="molecule type" value="Genomic_DNA"/>
</dbReference>